<dbReference type="RefSeq" id="WP_190618188.1">
    <property type="nucleotide sequence ID" value="NZ_CP061538.1"/>
</dbReference>
<name>A0A7H2BLS7_9MICC</name>
<feature type="domain" description="Antirepressor protein ant N-terminal" evidence="2">
    <location>
        <begin position="14"/>
        <end position="113"/>
    </location>
</feature>
<feature type="coiled-coil region" evidence="1">
    <location>
        <begin position="79"/>
        <end position="106"/>
    </location>
</feature>
<evidence type="ECO:0000313" key="4">
    <source>
        <dbReference type="Proteomes" id="UP000516421"/>
    </source>
</evidence>
<dbReference type="Pfam" id="PF10547">
    <property type="entry name" value="P22_AR_N"/>
    <property type="match status" value="1"/>
</dbReference>
<dbReference type="AlphaFoldDB" id="A0A7H2BLS7"/>
<reference evidence="3 4" key="1">
    <citation type="submission" date="2020-09" db="EMBL/GenBank/DDBJ databases">
        <title>Investigation of environmental microbe.</title>
        <authorList>
            <person name="Ou Y."/>
            <person name="Kang Q."/>
        </authorList>
    </citation>
    <scope>NUCLEOTIDE SEQUENCE [LARGE SCALE GENOMIC DNA]</scope>
    <source>
        <strain evidence="3 4">KJZ-9</strain>
    </source>
</reference>
<evidence type="ECO:0000313" key="3">
    <source>
        <dbReference type="EMBL" id="QNV40623.1"/>
    </source>
</evidence>
<dbReference type="InterPro" id="IPR018875">
    <property type="entry name" value="Antirepressor_Ant_N"/>
</dbReference>
<evidence type="ECO:0000259" key="2">
    <source>
        <dbReference type="Pfam" id="PF10547"/>
    </source>
</evidence>
<keyword evidence="1" id="KW-0175">Coiled coil</keyword>
<dbReference type="Proteomes" id="UP000516421">
    <property type="component" value="Chromosome"/>
</dbReference>
<sequence length="260" mass="28933">MSQIIPVAGTPGIEVAENEMIIFKPLCEAIGIDESRQRVKLQEAEWAVTGVTPATGADGKTYQMFSLHKDSVPMWLATIQTSRLKNEQAKQTLIAYQKEAAKALNDYFTKGAAINEGLLSQLEIEKHKESALQLQCRAQVETLQAAKGLISDDHLEAKARIVVARSMHEAPVLDPLKTPLYVQDFLKDKNLSKTQMRRMGAFAKKVKARFIDERGFEPPKYPLTMGNGQVRNVLAYTEADRPLLESVFGEYFGSHLSLVA</sequence>
<gene>
    <name evidence="3" type="ORF">IDM48_04265</name>
</gene>
<protein>
    <submittedName>
        <fullName evidence="3">Phage antirepressor</fullName>
    </submittedName>
</protein>
<evidence type="ECO:0000256" key="1">
    <source>
        <dbReference type="SAM" id="Coils"/>
    </source>
</evidence>
<dbReference type="KEGG" id="rama:IDM48_04265"/>
<accession>A0A7H2BLS7</accession>
<dbReference type="PRINTS" id="PR01994">
    <property type="entry name" value="ANTIREPRESSR"/>
</dbReference>
<dbReference type="EMBL" id="CP061538">
    <property type="protein sequence ID" value="QNV40623.1"/>
    <property type="molecule type" value="Genomic_DNA"/>
</dbReference>
<keyword evidence="4" id="KW-1185">Reference proteome</keyword>
<organism evidence="3 4">
    <name type="scientific">Rothia amarae</name>
    <dbReference type="NCBI Taxonomy" id="169480"/>
    <lineage>
        <taxon>Bacteria</taxon>
        <taxon>Bacillati</taxon>
        <taxon>Actinomycetota</taxon>
        <taxon>Actinomycetes</taxon>
        <taxon>Micrococcales</taxon>
        <taxon>Micrococcaceae</taxon>
        <taxon>Rothia</taxon>
    </lineage>
</organism>
<proteinExistence type="predicted"/>